<reference evidence="2" key="1">
    <citation type="submission" date="2022-11" db="UniProtKB">
        <authorList>
            <consortium name="WormBaseParasite"/>
        </authorList>
    </citation>
    <scope>IDENTIFICATION</scope>
</reference>
<name>A0AC35FTP7_9BILA</name>
<dbReference type="WBParaSite" id="PS1159_v2.g20778.t1">
    <property type="protein sequence ID" value="PS1159_v2.g20778.t1"/>
    <property type="gene ID" value="PS1159_v2.g20778"/>
</dbReference>
<organism evidence="1 2">
    <name type="scientific">Panagrolaimus sp. PS1159</name>
    <dbReference type="NCBI Taxonomy" id="55785"/>
    <lineage>
        <taxon>Eukaryota</taxon>
        <taxon>Metazoa</taxon>
        <taxon>Ecdysozoa</taxon>
        <taxon>Nematoda</taxon>
        <taxon>Chromadorea</taxon>
        <taxon>Rhabditida</taxon>
        <taxon>Tylenchina</taxon>
        <taxon>Panagrolaimomorpha</taxon>
        <taxon>Panagrolaimoidea</taxon>
        <taxon>Panagrolaimidae</taxon>
        <taxon>Panagrolaimus</taxon>
    </lineage>
</organism>
<sequence>MTKNVFFIIALILSLVYVNGQYYASSPQRSYMMQQPYGGGYSNYGPRNYYQQQPYQQQYYQQAYRPYYNYPQQQQYSSYYNSPYYNYYNNYYNNYYRQQQQYSSYSYPRAAAYSAPTMSIEAGPPNALVSAHLFCMNCGRGRQ</sequence>
<protein>
    <submittedName>
        <fullName evidence="2">Uncharacterized protein</fullName>
    </submittedName>
</protein>
<proteinExistence type="predicted"/>
<accession>A0AC35FTP7</accession>
<evidence type="ECO:0000313" key="2">
    <source>
        <dbReference type="WBParaSite" id="PS1159_v2.g20778.t1"/>
    </source>
</evidence>
<dbReference type="Proteomes" id="UP000887580">
    <property type="component" value="Unplaced"/>
</dbReference>
<evidence type="ECO:0000313" key="1">
    <source>
        <dbReference type="Proteomes" id="UP000887580"/>
    </source>
</evidence>